<dbReference type="EMBL" id="PGFJ01000002">
    <property type="protein sequence ID" value="PJJ80230.1"/>
    <property type="molecule type" value="Genomic_DNA"/>
</dbReference>
<keyword evidence="1" id="KW-0732">Signal</keyword>
<dbReference type="OrthoDB" id="9811006at2"/>
<dbReference type="SUPFAM" id="SSF101874">
    <property type="entry name" value="YceI-like"/>
    <property type="match status" value="1"/>
</dbReference>
<feature type="signal peptide" evidence="1">
    <location>
        <begin position="1"/>
        <end position="20"/>
    </location>
</feature>
<dbReference type="InterPro" id="IPR007372">
    <property type="entry name" value="Lipid/polyisoprenoid-bd_YceI"/>
</dbReference>
<feature type="domain" description="Lipid/polyisoprenoid-binding YceI-like" evidence="2">
    <location>
        <begin position="18"/>
        <end position="173"/>
    </location>
</feature>
<organism evidence="3 4">
    <name type="scientific">Mucilaginibacter auburnensis</name>
    <dbReference type="NCBI Taxonomy" id="1457233"/>
    <lineage>
        <taxon>Bacteria</taxon>
        <taxon>Pseudomonadati</taxon>
        <taxon>Bacteroidota</taxon>
        <taxon>Sphingobacteriia</taxon>
        <taxon>Sphingobacteriales</taxon>
        <taxon>Sphingobacteriaceae</taxon>
        <taxon>Mucilaginibacter</taxon>
    </lineage>
</organism>
<dbReference type="PANTHER" id="PTHR34406">
    <property type="entry name" value="PROTEIN YCEI"/>
    <property type="match status" value="1"/>
</dbReference>
<protein>
    <submittedName>
        <fullName evidence="3">Polyisoprenoid-binding protein YceI</fullName>
    </submittedName>
</protein>
<feature type="chain" id="PRO_5014145693" evidence="1">
    <location>
        <begin position="21"/>
        <end position="174"/>
    </location>
</feature>
<name>A0A2H9VPL6_9SPHI</name>
<gene>
    <name evidence="3" type="ORF">CLV57_3377</name>
</gene>
<dbReference type="RefSeq" id="WP_100342520.1">
    <property type="nucleotide sequence ID" value="NZ_PGFJ01000002.1"/>
</dbReference>
<evidence type="ECO:0000313" key="3">
    <source>
        <dbReference type="EMBL" id="PJJ80230.1"/>
    </source>
</evidence>
<dbReference type="Gene3D" id="2.40.128.110">
    <property type="entry name" value="Lipid/polyisoprenoid-binding, YceI-like"/>
    <property type="match status" value="1"/>
</dbReference>
<reference evidence="3 4" key="1">
    <citation type="submission" date="2017-11" db="EMBL/GenBank/DDBJ databases">
        <title>Genomic Encyclopedia of Archaeal and Bacterial Type Strains, Phase II (KMG-II): From Individual Species to Whole Genera.</title>
        <authorList>
            <person name="Goeker M."/>
        </authorList>
    </citation>
    <scope>NUCLEOTIDE SEQUENCE [LARGE SCALE GENOMIC DNA]</scope>
    <source>
        <strain evidence="3 4">DSM 28175</strain>
    </source>
</reference>
<evidence type="ECO:0000313" key="4">
    <source>
        <dbReference type="Proteomes" id="UP000242687"/>
    </source>
</evidence>
<evidence type="ECO:0000259" key="2">
    <source>
        <dbReference type="SMART" id="SM00867"/>
    </source>
</evidence>
<comment type="caution">
    <text evidence="3">The sequence shown here is derived from an EMBL/GenBank/DDBJ whole genome shotgun (WGS) entry which is preliminary data.</text>
</comment>
<dbReference type="PANTHER" id="PTHR34406:SF1">
    <property type="entry name" value="PROTEIN YCEI"/>
    <property type="match status" value="1"/>
</dbReference>
<accession>A0A2H9VPL6</accession>
<dbReference type="AlphaFoldDB" id="A0A2H9VPL6"/>
<dbReference type="SMART" id="SM00867">
    <property type="entry name" value="YceI"/>
    <property type="match status" value="1"/>
</dbReference>
<keyword evidence="4" id="KW-1185">Reference proteome</keyword>
<dbReference type="InterPro" id="IPR036761">
    <property type="entry name" value="TTHA0802/YceI-like_sf"/>
</dbReference>
<proteinExistence type="predicted"/>
<evidence type="ECO:0000256" key="1">
    <source>
        <dbReference type="SAM" id="SignalP"/>
    </source>
</evidence>
<dbReference type="Pfam" id="PF04264">
    <property type="entry name" value="YceI"/>
    <property type="match status" value="1"/>
</dbReference>
<dbReference type="Proteomes" id="UP000242687">
    <property type="component" value="Unassembled WGS sequence"/>
</dbReference>
<sequence>MKRISLIILLALFTVSVTFAQTVSKSNVSFKIKNLGINTGGTIGGVKATVHVDQAQVVNSIEATANVATINTDNEERDTHLKSADFFDVQRFPHITMKSAAINHKSGNKYSGKFNVTIKDKTKQFDIPFTYTETGNTATLNGTFKLNRLDFGVGGSSLVLGNEVTVTVVLELAK</sequence>